<protein>
    <submittedName>
        <fullName evidence="3">NAD(P)-dependent dehydrogenase, short-chain alcohol dehydrogenase family</fullName>
    </submittedName>
</protein>
<name>A0A1G7IVY6_9BACL</name>
<dbReference type="SUPFAM" id="SSF51735">
    <property type="entry name" value="NAD(P)-binding Rossmann-fold domains"/>
    <property type="match status" value="1"/>
</dbReference>
<keyword evidence="2" id="KW-0560">Oxidoreductase</keyword>
<keyword evidence="4" id="KW-1185">Reference proteome</keyword>
<dbReference type="OrthoDB" id="9805904at2"/>
<comment type="similarity">
    <text evidence="1">Belongs to the short-chain dehydrogenases/reductases (SDR) family.</text>
</comment>
<dbReference type="InterPro" id="IPR002347">
    <property type="entry name" value="SDR_fam"/>
</dbReference>
<dbReference type="Pfam" id="PF13561">
    <property type="entry name" value="adh_short_C2"/>
    <property type="match status" value="1"/>
</dbReference>
<dbReference type="Gene3D" id="3.40.50.720">
    <property type="entry name" value="NAD(P)-binding Rossmann-like Domain"/>
    <property type="match status" value="1"/>
</dbReference>
<evidence type="ECO:0000313" key="4">
    <source>
        <dbReference type="Proteomes" id="UP000198972"/>
    </source>
</evidence>
<dbReference type="PRINTS" id="PR00081">
    <property type="entry name" value="GDHRDH"/>
</dbReference>
<dbReference type="GO" id="GO:0016491">
    <property type="term" value="F:oxidoreductase activity"/>
    <property type="evidence" value="ECO:0007669"/>
    <property type="project" value="UniProtKB-KW"/>
</dbReference>
<evidence type="ECO:0000256" key="2">
    <source>
        <dbReference type="ARBA" id="ARBA00023002"/>
    </source>
</evidence>
<dbReference type="EMBL" id="FNBG01000006">
    <property type="protein sequence ID" value="SDF16775.1"/>
    <property type="molecule type" value="Genomic_DNA"/>
</dbReference>
<dbReference type="AlphaFoldDB" id="A0A1G7IVY6"/>
<sequence>MRDYFKYKDKVCVVTGAASGMGKSTTEMLVDLGAEVYALDWNQVEVKGIFKYIHVDLSSKESIDEAFNLLPDTIDSFFGIAGVSGITTDFNKTVIIDFIANKYISEAYLTNRMKEDSGIVFITSTGGLGWEKENNQKEYMPLIKAKTWEEAITKLDELDLNRLPGPLGYSFAKLAMNYYVAHLQTTFASKHIRVNAILPGSTDTGLTGEFSAAAGGADKLMQYTGFADRLATPREMGEPAVFLNSHMASYISGALLIVDYGSGILSQAGLQQDSMGGATFDKIKLHFLKK</sequence>
<evidence type="ECO:0000256" key="1">
    <source>
        <dbReference type="ARBA" id="ARBA00006484"/>
    </source>
</evidence>
<dbReference type="PANTHER" id="PTHR24321:SF8">
    <property type="entry name" value="ESTRADIOL 17-BETA-DEHYDROGENASE 8-RELATED"/>
    <property type="match status" value="1"/>
</dbReference>
<organism evidence="3 4">
    <name type="scientific">Fontibacillus panacisegetis</name>
    <dbReference type="NCBI Taxonomy" id="670482"/>
    <lineage>
        <taxon>Bacteria</taxon>
        <taxon>Bacillati</taxon>
        <taxon>Bacillota</taxon>
        <taxon>Bacilli</taxon>
        <taxon>Bacillales</taxon>
        <taxon>Paenibacillaceae</taxon>
        <taxon>Fontibacillus</taxon>
    </lineage>
</organism>
<dbReference type="RefSeq" id="WP_091228186.1">
    <property type="nucleotide sequence ID" value="NZ_FNBG01000006.1"/>
</dbReference>
<dbReference type="STRING" id="670482.SAMN04488542_106156"/>
<evidence type="ECO:0000313" key="3">
    <source>
        <dbReference type="EMBL" id="SDF16775.1"/>
    </source>
</evidence>
<dbReference type="PANTHER" id="PTHR24321">
    <property type="entry name" value="DEHYDROGENASES, SHORT CHAIN"/>
    <property type="match status" value="1"/>
</dbReference>
<proteinExistence type="inferred from homology"/>
<accession>A0A1G7IVY6</accession>
<dbReference type="Pfam" id="PF00106">
    <property type="entry name" value="adh_short"/>
    <property type="match status" value="1"/>
</dbReference>
<reference evidence="3 4" key="1">
    <citation type="submission" date="2016-10" db="EMBL/GenBank/DDBJ databases">
        <authorList>
            <person name="de Groot N.N."/>
        </authorList>
    </citation>
    <scope>NUCLEOTIDE SEQUENCE [LARGE SCALE GENOMIC DNA]</scope>
    <source>
        <strain evidence="3 4">DSM 28129</strain>
    </source>
</reference>
<dbReference type="Proteomes" id="UP000198972">
    <property type="component" value="Unassembled WGS sequence"/>
</dbReference>
<gene>
    <name evidence="3" type="ORF">SAMN04488542_106156</name>
</gene>
<dbReference type="InterPro" id="IPR036291">
    <property type="entry name" value="NAD(P)-bd_dom_sf"/>
</dbReference>